<organism evidence="2 3">
    <name type="scientific">Roseburia inulinivorans</name>
    <dbReference type="NCBI Taxonomy" id="360807"/>
    <lineage>
        <taxon>Bacteria</taxon>
        <taxon>Bacillati</taxon>
        <taxon>Bacillota</taxon>
        <taxon>Clostridia</taxon>
        <taxon>Lachnospirales</taxon>
        <taxon>Lachnospiraceae</taxon>
        <taxon>Roseburia</taxon>
    </lineage>
</organism>
<accession>A0A396ABT5</accession>
<sequence length="34" mass="4255">MGEWRMLKTLMDWYNYPANYRPELLSNNCSHKYE</sequence>
<dbReference type="RefSeq" id="WP_118093310.1">
    <property type="nucleotide sequence ID" value="NZ_QSIQ01000020.1"/>
</dbReference>
<protein>
    <recommendedName>
        <fullName evidence="1">Toxin YqcG C-terminal domain-containing protein</fullName>
    </recommendedName>
</protein>
<evidence type="ECO:0000313" key="3">
    <source>
        <dbReference type="Proteomes" id="UP000266391"/>
    </source>
</evidence>
<proteinExistence type="predicted"/>
<dbReference type="EMBL" id="QSIQ01000020">
    <property type="protein sequence ID" value="RHD01795.1"/>
    <property type="molecule type" value="Genomic_DNA"/>
</dbReference>
<dbReference type="AlphaFoldDB" id="A0A396ABT5"/>
<feature type="domain" description="Toxin YqcG C-terminal" evidence="1">
    <location>
        <begin position="10"/>
        <end position="34"/>
    </location>
</feature>
<dbReference type="InterPro" id="IPR026835">
    <property type="entry name" value="YqcG_C"/>
</dbReference>
<dbReference type="Pfam" id="PF14410">
    <property type="entry name" value="GH-E"/>
    <property type="match status" value="1"/>
</dbReference>
<dbReference type="Proteomes" id="UP000266391">
    <property type="component" value="Unassembled WGS sequence"/>
</dbReference>
<evidence type="ECO:0000313" key="2">
    <source>
        <dbReference type="EMBL" id="RHD01795.1"/>
    </source>
</evidence>
<reference evidence="2 3" key="1">
    <citation type="submission" date="2018-08" db="EMBL/GenBank/DDBJ databases">
        <title>A genome reference for cultivated species of the human gut microbiota.</title>
        <authorList>
            <person name="Zou Y."/>
            <person name="Xue W."/>
            <person name="Luo G."/>
        </authorList>
    </citation>
    <scope>NUCLEOTIDE SEQUENCE [LARGE SCALE GENOMIC DNA]</scope>
    <source>
        <strain evidence="2 3">AM32-8LB</strain>
    </source>
</reference>
<gene>
    <name evidence="2" type="ORF">DW813_12085</name>
</gene>
<evidence type="ECO:0000259" key="1">
    <source>
        <dbReference type="Pfam" id="PF14410"/>
    </source>
</evidence>
<comment type="caution">
    <text evidence="2">The sequence shown here is derived from an EMBL/GenBank/DDBJ whole genome shotgun (WGS) entry which is preliminary data.</text>
</comment>
<name>A0A396ABT5_9FIRM</name>